<comment type="caution">
    <text evidence="1">The sequence shown here is derived from an EMBL/GenBank/DDBJ whole genome shotgun (WGS) entry which is preliminary data.</text>
</comment>
<reference evidence="1 2" key="1">
    <citation type="submission" date="2012-03" db="EMBL/GenBank/DDBJ databases">
        <title>The Genome Sequence of Bartonella taylorii 8TBB.</title>
        <authorList>
            <consortium name="The Broad Institute Genome Sequencing Platform"/>
            <consortium name="The Broad Institute Genome Sequencing Center for Infectious Disease"/>
            <person name="Feldgarden M."/>
            <person name="Kirby J."/>
            <person name="Kosoy M."/>
            <person name="Birtles R."/>
            <person name="Probert W.S."/>
            <person name="Chiaraviglio L."/>
            <person name="Young S.K."/>
            <person name="Zeng Q."/>
            <person name="Gargeya S."/>
            <person name="Fitzgerald M."/>
            <person name="Haas B."/>
            <person name="Abouelleil A."/>
            <person name="Alvarado L."/>
            <person name="Arachchi H.M."/>
            <person name="Berlin A."/>
            <person name="Chapman S.B."/>
            <person name="Gearin G."/>
            <person name="Goldberg J."/>
            <person name="Griggs A."/>
            <person name="Gujja S."/>
            <person name="Hansen M."/>
            <person name="Heiman D."/>
            <person name="Howarth C."/>
            <person name="Larimer J."/>
            <person name="Lui A."/>
            <person name="MacDonald P.J.P."/>
            <person name="McCowen C."/>
            <person name="Montmayeur A."/>
            <person name="Murphy C."/>
            <person name="Neiman D."/>
            <person name="Pearson M."/>
            <person name="Priest M."/>
            <person name="Roberts A."/>
            <person name="Saif S."/>
            <person name="Shea T."/>
            <person name="Sisk P."/>
            <person name="Stolte C."/>
            <person name="Sykes S."/>
            <person name="Wortman J."/>
            <person name="Nusbaum C."/>
            <person name="Birren B."/>
        </authorList>
    </citation>
    <scope>NUCLEOTIDE SEQUENCE [LARGE SCALE GENOMIC DNA]</scope>
    <source>
        <strain evidence="1 2">8TBB</strain>
    </source>
</reference>
<gene>
    <name evidence="1" type="ORF">ME9_01320</name>
</gene>
<dbReference type="EMBL" id="AIMD01000041">
    <property type="protein sequence ID" value="EJF93473.1"/>
    <property type="molecule type" value="Genomic_DNA"/>
</dbReference>
<dbReference type="AlphaFoldDB" id="A0A9P2RZ36"/>
<protein>
    <submittedName>
        <fullName evidence="1">Uncharacterized protein</fullName>
    </submittedName>
</protein>
<evidence type="ECO:0000313" key="2">
    <source>
        <dbReference type="Proteomes" id="UP000002648"/>
    </source>
</evidence>
<proteinExistence type="predicted"/>
<sequence>MGYHVGQNLGGVTGAAIGGISTGGTGVLPRAAAGVGISGGGLGYGIGGVIGLGSQYNACYH</sequence>
<dbReference type="Proteomes" id="UP000002648">
    <property type="component" value="Unassembled WGS sequence"/>
</dbReference>
<keyword evidence="2" id="KW-1185">Reference proteome</keyword>
<organism evidence="1 2">
    <name type="scientific">Bartonella taylorii 8TBB</name>
    <dbReference type="NCBI Taxonomy" id="1094560"/>
    <lineage>
        <taxon>Bacteria</taxon>
        <taxon>Pseudomonadati</taxon>
        <taxon>Pseudomonadota</taxon>
        <taxon>Alphaproteobacteria</taxon>
        <taxon>Hyphomicrobiales</taxon>
        <taxon>Bartonellaceae</taxon>
        <taxon>Bartonella</taxon>
    </lineage>
</organism>
<name>A0A9P2RZ36_BARTA</name>
<dbReference type="RefSeq" id="WP_004860460.1">
    <property type="nucleotide sequence ID" value="NZ_JH725052.1"/>
</dbReference>
<evidence type="ECO:0000313" key="1">
    <source>
        <dbReference type="EMBL" id="EJF93473.1"/>
    </source>
</evidence>
<accession>A0A9P2RZ36</accession>